<evidence type="ECO:0000313" key="5">
    <source>
        <dbReference type="EMBL" id="SCC10867.1"/>
    </source>
</evidence>
<dbReference type="SUPFAM" id="SSF56784">
    <property type="entry name" value="HAD-like"/>
    <property type="match status" value="1"/>
</dbReference>
<evidence type="ECO:0000256" key="3">
    <source>
        <dbReference type="ARBA" id="ARBA00022801"/>
    </source>
</evidence>
<evidence type="ECO:0000256" key="2">
    <source>
        <dbReference type="ARBA" id="ARBA00022723"/>
    </source>
</evidence>
<reference evidence="6" key="1">
    <citation type="submission" date="2016-08" db="EMBL/GenBank/DDBJ databases">
        <authorList>
            <person name="Varghese N."/>
            <person name="Submissions Spin"/>
        </authorList>
    </citation>
    <scope>NUCLEOTIDE SEQUENCE [LARGE SCALE GENOMIC DNA]</scope>
    <source>
        <strain evidence="6">SGD-1123</strain>
    </source>
</reference>
<dbReference type="OrthoDB" id="9804940at2"/>
<proteinExistence type="predicted"/>
<dbReference type="InterPro" id="IPR016965">
    <property type="entry name" value="Pase_PHOSPHO-typ"/>
</dbReference>
<evidence type="ECO:0000256" key="1">
    <source>
        <dbReference type="ARBA" id="ARBA00001946"/>
    </source>
</evidence>
<evidence type="ECO:0000256" key="4">
    <source>
        <dbReference type="ARBA" id="ARBA00022842"/>
    </source>
</evidence>
<dbReference type="PANTHER" id="PTHR28181:SF2">
    <property type="entry name" value="PHOSPHORIC MONOESTER HYDROLASE"/>
    <property type="match status" value="1"/>
</dbReference>
<gene>
    <name evidence="5" type="ORF">GA0061094_2552</name>
</gene>
<dbReference type="InterPro" id="IPR023214">
    <property type="entry name" value="HAD_sf"/>
</dbReference>
<name>A0A0V8HK99_9BACI</name>
<dbReference type="InterPro" id="IPR006384">
    <property type="entry name" value="HAD_hydro_PyrdxlP_Pase-like"/>
</dbReference>
<accession>A0A0V8HK99</accession>
<keyword evidence="3" id="KW-0378">Hydrolase</keyword>
<dbReference type="AlphaFoldDB" id="A0A0V8HK99"/>
<dbReference type="GO" id="GO:0016791">
    <property type="term" value="F:phosphatase activity"/>
    <property type="evidence" value="ECO:0007669"/>
    <property type="project" value="InterPro"/>
</dbReference>
<dbReference type="InterPro" id="IPR050849">
    <property type="entry name" value="HAD-like_hydrolase_phosphatase"/>
</dbReference>
<dbReference type="InterPro" id="IPR036412">
    <property type="entry name" value="HAD-like_sf"/>
</dbReference>
<dbReference type="GO" id="GO:0046872">
    <property type="term" value="F:metal ion binding"/>
    <property type="evidence" value="ECO:0007669"/>
    <property type="project" value="UniProtKB-KW"/>
</dbReference>
<dbReference type="RefSeq" id="WP_058298645.1">
    <property type="nucleotide sequence ID" value="NZ_FMAU01000002.1"/>
</dbReference>
<dbReference type="NCBIfam" id="TIGR01489">
    <property type="entry name" value="DKMTPPase-SF"/>
    <property type="match status" value="1"/>
</dbReference>
<dbReference type="EMBL" id="FMAU01000002">
    <property type="protein sequence ID" value="SCC10867.1"/>
    <property type="molecule type" value="Genomic_DNA"/>
</dbReference>
<keyword evidence="4" id="KW-0460">Magnesium</keyword>
<dbReference type="Pfam" id="PF06888">
    <property type="entry name" value="Put_Phosphatase"/>
    <property type="match status" value="1"/>
</dbReference>
<sequence length="216" mass="25241">MKKWAFVSDFDGTITKKDFYKIVIDKYFNEGKDLYNQWKSNEIKDIEFLASVFSSINQEEDIIIEDIKSIDIDEYVPTFIKNVQNSNGDFYILSAGTDYYIHHLLNHYGVDGVKVFSNEGYYEDKNVHLHLDSSHPHHSERYGIDKSKVIADLKKEYEFVCFAGDSEPDSHPAKLAHVTFAFAQLQDLLKSLSLPCINVRNFKEIERYLREKNYLD</sequence>
<comment type="cofactor">
    <cofactor evidence="1">
        <name>Mg(2+)</name>
        <dbReference type="ChEBI" id="CHEBI:18420"/>
    </cofactor>
</comment>
<dbReference type="PANTHER" id="PTHR28181">
    <property type="entry name" value="UPF0655 PROTEIN YCR015C"/>
    <property type="match status" value="1"/>
</dbReference>
<dbReference type="NCBIfam" id="TIGR01488">
    <property type="entry name" value="HAD-SF-IB"/>
    <property type="match status" value="1"/>
</dbReference>
<organism evidence="5 6">
    <name type="scientific">[Bacillus] enclensis</name>
    <dbReference type="NCBI Taxonomy" id="1402860"/>
    <lineage>
        <taxon>Bacteria</taxon>
        <taxon>Bacillati</taxon>
        <taxon>Bacillota</taxon>
        <taxon>Bacilli</taxon>
        <taxon>Bacillales</taxon>
        <taxon>Bacillaceae</taxon>
        <taxon>Rossellomorea</taxon>
    </lineage>
</organism>
<dbReference type="Gene3D" id="3.90.1470.20">
    <property type="match status" value="1"/>
</dbReference>
<keyword evidence="6" id="KW-1185">Reference proteome</keyword>
<protein>
    <submittedName>
        <fullName evidence="5">Haloacid Dehalogenase superfamily, subfamily IB, phosphoserine phosphatase-like/2,3-diketo-5-methylthio-1-phosphopentane phosphatase</fullName>
    </submittedName>
</protein>
<evidence type="ECO:0000313" key="6">
    <source>
        <dbReference type="Proteomes" id="UP000181997"/>
    </source>
</evidence>
<dbReference type="Proteomes" id="UP000181997">
    <property type="component" value="Unassembled WGS sequence"/>
</dbReference>
<dbReference type="Gene3D" id="3.40.50.1000">
    <property type="entry name" value="HAD superfamily/HAD-like"/>
    <property type="match status" value="1"/>
</dbReference>
<keyword evidence="2" id="KW-0479">Metal-binding</keyword>